<name>A0A4D9EV75_9SAUR</name>
<dbReference type="EMBL" id="QXTE01000005">
    <property type="protein sequence ID" value="TFK15281.1"/>
    <property type="molecule type" value="Genomic_DNA"/>
</dbReference>
<dbReference type="Proteomes" id="UP000297703">
    <property type="component" value="Unassembled WGS sequence"/>
</dbReference>
<organism evidence="2 3">
    <name type="scientific">Platysternon megacephalum</name>
    <name type="common">big-headed turtle</name>
    <dbReference type="NCBI Taxonomy" id="55544"/>
    <lineage>
        <taxon>Eukaryota</taxon>
        <taxon>Metazoa</taxon>
        <taxon>Chordata</taxon>
        <taxon>Craniata</taxon>
        <taxon>Vertebrata</taxon>
        <taxon>Euteleostomi</taxon>
        <taxon>Archelosauria</taxon>
        <taxon>Testudinata</taxon>
        <taxon>Testudines</taxon>
        <taxon>Cryptodira</taxon>
        <taxon>Durocryptodira</taxon>
        <taxon>Testudinoidea</taxon>
        <taxon>Platysternidae</taxon>
        <taxon>Platysternon</taxon>
    </lineage>
</organism>
<reference evidence="2 3" key="1">
    <citation type="submission" date="2019-04" db="EMBL/GenBank/DDBJ databases">
        <title>Draft genome of the big-headed turtle Platysternon megacephalum.</title>
        <authorList>
            <person name="Gong S."/>
        </authorList>
    </citation>
    <scope>NUCLEOTIDE SEQUENCE [LARGE SCALE GENOMIC DNA]</scope>
    <source>
        <strain evidence="2">DO16091913</strain>
        <tissue evidence="2">Muscle</tissue>
    </source>
</reference>
<feature type="region of interest" description="Disordered" evidence="1">
    <location>
        <begin position="1"/>
        <end position="20"/>
    </location>
</feature>
<evidence type="ECO:0000256" key="1">
    <source>
        <dbReference type="SAM" id="MobiDB-lite"/>
    </source>
</evidence>
<gene>
    <name evidence="2" type="ORF">DR999_PMT01036</name>
</gene>
<reference evidence="2 3" key="2">
    <citation type="submission" date="2019-04" db="EMBL/GenBank/DDBJ databases">
        <title>The genome sequence of big-headed turtle.</title>
        <authorList>
            <person name="Gong S."/>
        </authorList>
    </citation>
    <scope>NUCLEOTIDE SEQUENCE [LARGE SCALE GENOMIC DNA]</scope>
    <source>
        <strain evidence="2">DO16091913</strain>
        <tissue evidence="2">Muscle</tissue>
    </source>
</reference>
<evidence type="ECO:0000313" key="2">
    <source>
        <dbReference type="EMBL" id="TFK15281.1"/>
    </source>
</evidence>
<feature type="compositionally biased region" description="Polar residues" evidence="1">
    <location>
        <begin position="11"/>
        <end position="20"/>
    </location>
</feature>
<accession>A0A4D9EV75</accession>
<sequence>MAMSPHAGPSSGESLCSLENTDLDPDPAKHVPHFKRLHLCTCLRALLARGLSAYAWGDIPETERRVHGAVLYSGDTLQETILVHRPPGQAAKPICFPQLRGDCKDKHVNALLNRDGISMCVSAFQERGLYLGVQVWLGV</sequence>
<proteinExistence type="predicted"/>
<dbReference type="AlphaFoldDB" id="A0A4D9EV75"/>
<evidence type="ECO:0000313" key="3">
    <source>
        <dbReference type="Proteomes" id="UP000297703"/>
    </source>
</evidence>
<protein>
    <submittedName>
        <fullName evidence="2">Adrenodoxin-like</fullName>
    </submittedName>
</protein>
<comment type="caution">
    <text evidence="2">The sequence shown here is derived from an EMBL/GenBank/DDBJ whole genome shotgun (WGS) entry which is preliminary data.</text>
</comment>
<keyword evidence="3" id="KW-1185">Reference proteome</keyword>